<evidence type="ECO:0000313" key="9">
    <source>
        <dbReference type="EMBL" id="BBL05906.1"/>
    </source>
</evidence>
<dbReference type="Proteomes" id="UP000319374">
    <property type="component" value="Chromosome"/>
</dbReference>
<keyword evidence="1 6" id="KW-0813">Transport</keyword>
<comment type="function">
    <text evidence="6">Part of a membrane-bound complex that couples electron transfer with translocation of ions across the membrane.</text>
</comment>
<accession>A0A4Y1X095</accession>
<feature type="modified residue" description="FMN phosphoryl threonine" evidence="6">
    <location>
        <position position="161"/>
    </location>
</feature>
<dbReference type="GO" id="GO:0005886">
    <property type="term" value="C:plasma membrane"/>
    <property type="evidence" value="ECO:0007669"/>
    <property type="project" value="UniProtKB-SubCell"/>
</dbReference>
<dbReference type="OrthoDB" id="9794010at2"/>
<evidence type="ECO:0000256" key="6">
    <source>
        <dbReference type="HAMAP-Rule" id="MF_00479"/>
    </source>
</evidence>
<dbReference type="EC" id="7.-.-.-" evidence="6"/>
<dbReference type="SMART" id="SM00900">
    <property type="entry name" value="FMN_bind"/>
    <property type="match status" value="1"/>
</dbReference>
<keyword evidence="6" id="KW-1133">Transmembrane helix</keyword>
<protein>
    <recommendedName>
        <fullName evidence="6">Ion-translocating oxidoreductase complex subunit G</fullName>
        <ecNumber evidence="6">7.-.-.-</ecNumber>
    </recommendedName>
    <alternativeName>
        <fullName evidence="6">Rnf electron transport complex subunit G</fullName>
    </alternativeName>
</protein>
<evidence type="ECO:0000256" key="1">
    <source>
        <dbReference type="ARBA" id="ARBA00022448"/>
    </source>
</evidence>
<evidence type="ECO:0000256" key="7">
    <source>
        <dbReference type="SAM" id="MobiDB-lite"/>
    </source>
</evidence>
<comment type="subcellular location">
    <subcellularLocation>
        <location evidence="6">Cell membrane</location>
        <topology evidence="6">Single-pass membrane protein</topology>
    </subcellularLocation>
</comment>
<dbReference type="PANTHER" id="PTHR36118:SF1">
    <property type="entry name" value="ION-TRANSLOCATING OXIDOREDUCTASE COMPLEX SUBUNIT G"/>
    <property type="match status" value="1"/>
</dbReference>
<keyword evidence="6" id="KW-0812">Transmembrane</keyword>
<dbReference type="GO" id="GO:0022900">
    <property type="term" value="P:electron transport chain"/>
    <property type="evidence" value="ECO:0007669"/>
    <property type="project" value="UniProtKB-UniRule"/>
</dbReference>
<keyword evidence="5 6" id="KW-0249">Electron transport</keyword>
<proteinExistence type="inferred from homology"/>
<feature type="compositionally biased region" description="Low complexity" evidence="7">
    <location>
        <begin position="191"/>
        <end position="215"/>
    </location>
</feature>
<dbReference type="AlphaFoldDB" id="A0A4Y1X095"/>
<keyword evidence="2 6" id="KW-0597">Phosphoprotein</keyword>
<dbReference type="GO" id="GO:0009055">
    <property type="term" value="F:electron transfer activity"/>
    <property type="evidence" value="ECO:0007669"/>
    <property type="project" value="InterPro"/>
</dbReference>
<keyword evidence="3 6" id="KW-0285">Flavoprotein</keyword>
<evidence type="ECO:0000256" key="2">
    <source>
        <dbReference type="ARBA" id="ARBA00022553"/>
    </source>
</evidence>
<organism evidence="9 10">
    <name type="scientific">Alistipes dispar</name>
    <dbReference type="NCBI Taxonomy" id="2585119"/>
    <lineage>
        <taxon>Bacteria</taxon>
        <taxon>Pseudomonadati</taxon>
        <taxon>Bacteroidota</taxon>
        <taxon>Bacteroidia</taxon>
        <taxon>Bacteroidales</taxon>
        <taxon>Rikenellaceae</taxon>
        <taxon>Alistipes</taxon>
    </lineage>
</organism>
<dbReference type="HAMAP" id="MF_00479">
    <property type="entry name" value="RsxG_RnfG"/>
    <property type="match status" value="1"/>
</dbReference>
<dbReference type="InterPro" id="IPR010209">
    <property type="entry name" value="Ion_transpt_RnfG/RsxG"/>
</dbReference>
<name>A0A4Y1X095_9BACT</name>
<dbReference type="Pfam" id="PF04205">
    <property type="entry name" value="FMN_bind"/>
    <property type="match status" value="1"/>
</dbReference>
<evidence type="ECO:0000256" key="3">
    <source>
        <dbReference type="ARBA" id="ARBA00022630"/>
    </source>
</evidence>
<dbReference type="NCBIfam" id="TIGR01947">
    <property type="entry name" value="rnfG"/>
    <property type="match status" value="1"/>
</dbReference>
<dbReference type="KEGG" id="ada:A5CPEGH6_05440"/>
<keyword evidence="6" id="KW-1003">Cell membrane</keyword>
<dbReference type="PANTHER" id="PTHR36118">
    <property type="entry name" value="ION-TRANSLOCATING OXIDOREDUCTASE COMPLEX SUBUNIT G"/>
    <property type="match status" value="1"/>
</dbReference>
<keyword evidence="6" id="KW-1278">Translocase</keyword>
<dbReference type="InterPro" id="IPR007329">
    <property type="entry name" value="FMN-bd"/>
</dbReference>
<feature type="compositionally biased region" description="Polar residues" evidence="7">
    <location>
        <begin position="223"/>
        <end position="232"/>
    </location>
</feature>
<evidence type="ECO:0000256" key="5">
    <source>
        <dbReference type="ARBA" id="ARBA00022982"/>
    </source>
</evidence>
<comment type="cofactor">
    <cofactor evidence="6">
        <name>FMN</name>
        <dbReference type="ChEBI" id="CHEBI:58210"/>
    </cofactor>
</comment>
<dbReference type="EMBL" id="AP019736">
    <property type="protein sequence ID" value="BBL05906.1"/>
    <property type="molecule type" value="Genomic_DNA"/>
</dbReference>
<keyword evidence="6" id="KW-0472">Membrane</keyword>
<feature type="domain" description="FMN-binding" evidence="8">
    <location>
        <begin position="84"/>
        <end position="178"/>
    </location>
</feature>
<comment type="subunit">
    <text evidence="6">The complex is composed of six subunits: RnfA, RnfB, RnfC, RnfD, RnfE and RnfG.</text>
</comment>
<comment type="similarity">
    <text evidence="6">Belongs to the RnfG family.</text>
</comment>
<dbReference type="GO" id="GO:0010181">
    <property type="term" value="F:FMN binding"/>
    <property type="evidence" value="ECO:0007669"/>
    <property type="project" value="InterPro"/>
</dbReference>
<sequence>MTAVLFGITLVASAGVGVVNMITAEPIAQAKQAATKAALTEVLPPFDGTTSEELTIDEMPITVYTATKGGAVAGYAVQTMTKQGFSGVVRLMVGFTPEGEVVNVNVLEQSETPGLGTKMADEGNPLLMSVKGQKLEEKKLVDGKLAVRKDGGDVDALTAATISSRAYVDAINRAWMAYRSVASGEAPSDVASGASQTASAGDAAAAGEASAQAAPEGKEESGTVGTNESQIQEGGHNE</sequence>
<evidence type="ECO:0000259" key="8">
    <source>
        <dbReference type="SMART" id="SM00900"/>
    </source>
</evidence>
<feature type="region of interest" description="Disordered" evidence="7">
    <location>
        <begin position="186"/>
        <end position="238"/>
    </location>
</feature>
<keyword evidence="10" id="KW-1185">Reference proteome</keyword>
<gene>
    <name evidence="6" type="primary">rnfG</name>
    <name evidence="9" type="ORF">A5CPEGH6_05440</name>
</gene>
<keyword evidence="4 6" id="KW-0288">FMN</keyword>
<reference evidence="10" key="1">
    <citation type="submission" date="2019-06" db="EMBL/GenBank/DDBJ databases">
        <title>Alistipes onderdonkii subsp. vulgaris subsp. nov., Alistipes dispar sp. nov. and Alistipes communis sp. nov., isolated from human faeces, and creation of Alistipes onderdonkii subsp. onderdonkii subsp. nov.</title>
        <authorList>
            <person name="Sakamoto M."/>
            <person name="Ikeyama N."/>
            <person name="Ogata Y."/>
            <person name="Suda W."/>
            <person name="Iino T."/>
            <person name="Hattori M."/>
            <person name="Ohkuma M."/>
        </authorList>
    </citation>
    <scope>NUCLEOTIDE SEQUENCE [LARGE SCALE GENOMIC DNA]</scope>
    <source>
        <strain evidence="10">5CPEGH6</strain>
    </source>
</reference>
<evidence type="ECO:0000256" key="4">
    <source>
        <dbReference type="ARBA" id="ARBA00022643"/>
    </source>
</evidence>
<evidence type="ECO:0000313" key="10">
    <source>
        <dbReference type="Proteomes" id="UP000319374"/>
    </source>
</evidence>